<reference evidence="4" key="1">
    <citation type="submission" date="2015-10" db="EMBL/GenBank/DDBJ databases">
        <title>Complete genome sequence of Streptomyces ambofaciens DSM 40697.</title>
        <authorList>
            <person name="Thibessard A."/>
            <person name="Leblond P."/>
        </authorList>
    </citation>
    <scope>NUCLEOTIDE SEQUENCE [LARGE SCALE GENOMIC DNA]</scope>
    <source>
        <strain evidence="4">DSM 40697</strain>
    </source>
</reference>
<dbReference type="RefSeq" id="WP_053141446.1">
    <property type="nucleotide sequence ID" value="NZ_CP012949.1"/>
</dbReference>
<evidence type="ECO:0000259" key="2">
    <source>
        <dbReference type="PROSITE" id="PS50989"/>
    </source>
</evidence>
<dbReference type="EMBL" id="CP012949">
    <property type="protein sequence ID" value="ANB10360.1"/>
    <property type="molecule type" value="Genomic_DNA"/>
</dbReference>
<dbReference type="InterPro" id="IPR029045">
    <property type="entry name" value="ClpP/crotonase-like_dom_sf"/>
</dbReference>
<proteinExistence type="predicted"/>
<dbReference type="InterPro" id="IPR034733">
    <property type="entry name" value="AcCoA_carboxyl_beta"/>
</dbReference>
<organism evidence="3 4">
    <name type="scientific">Streptomyces ambofaciens</name>
    <dbReference type="NCBI Taxonomy" id="1889"/>
    <lineage>
        <taxon>Bacteria</taxon>
        <taxon>Bacillati</taxon>
        <taxon>Actinomycetota</taxon>
        <taxon>Actinomycetes</taxon>
        <taxon>Kitasatosporales</taxon>
        <taxon>Streptomycetaceae</taxon>
        <taxon>Streptomyces</taxon>
    </lineage>
</organism>
<gene>
    <name evidence="3" type="ORF">SAM40697_6407</name>
</gene>
<dbReference type="PROSITE" id="PS50989">
    <property type="entry name" value="COA_CT_CTER"/>
    <property type="match status" value="1"/>
</dbReference>
<feature type="domain" description="CoA carboxyltransferase C-terminal" evidence="2">
    <location>
        <begin position="280"/>
        <end position="526"/>
    </location>
</feature>
<dbReference type="PANTHER" id="PTHR43842:SF2">
    <property type="entry name" value="PROPIONYL-COA CARBOXYLASE BETA CHAIN, MITOCHONDRIAL"/>
    <property type="match status" value="1"/>
</dbReference>
<reference evidence="3 4" key="2">
    <citation type="journal article" date="2016" name="Genome Announc.">
        <title>Complete Genome Sequence of Streptomyces ambofaciens DSM 40697, a Paradigm for Genome Plasticity Studies.</title>
        <authorList>
            <person name="Thibessard A."/>
            <person name="Leblond P."/>
        </authorList>
    </citation>
    <scope>NUCLEOTIDE SEQUENCE [LARGE SCALE GENOMIC DNA]</scope>
    <source>
        <strain evidence="3 4">DSM 40697</strain>
    </source>
</reference>
<dbReference type="InterPro" id="IPR051047">
    <property type="entry name" value="AccD/PCCB"/>
</dbReference>
<dbReference type="Gene3D" id="3.90.226.10">
    <property type="entry name" value="2-enoyl-CoA Hydratase, Chain A, domain 1"/>
    <property type="match status" value="2"/>
</dbReference>
<dbReference type="InterPro" id="IPR011763">
    <property type="entry name" value="COA_CT_C"/>
</dbReference>
<dbReference type="Pfam" id="PF01039">
    <property type="entry name" value="Carboxyl_trans"/>
    <property type="match status" value="1"/>
</dbReference>
<protein>
    <submittedName>
        <fullName evidence="3">Methylmalonyl-CoA carboxyltransferase</fullName>
    </submittedName>
</protein>
<dbReference type="PRINTS" id="PR01070">
    <property type="entry name" value="ACCCTRFRASEB"/>
</dbReference>
<dbReference type="SUPFAM" id="SSF52096">
    <property type="entry name" value="ClpP/crotonase"/>
    <property type="match status" value="2"/>
</dbReference>
<dbReference type="Proteomes" id="UP000076720">
    <property type="component" value="Chromosome"/>
</dbReference>
<evidence type="ECO:0000259" key="1">
    <source>
        <dbReference type="PROSITE" id="PS50980"/>
    </source>
</evidence>
<dbReference type="PANTHER" id="PTHR43842">
    <property type="entry name" value="PROPIONYL-COA CARBOXYLASE BETA CHAIN"/>
    <property type="match status" value="1"/>
</dbReference>
<accession>A0ABN4PFK7</accession>
<feature type="domain" description="CoA carboxyltransferase N-terminal" evidence="1">
    <location>
        <begin position="17"/>
        <end position="271"/>
    </location>
</feature>
<dbReference type="InterPro" id="IPR000438">
    <property type="entry name" value="Acetyl_CoA_COase_Trfase_b_su"/>
</dbReference>
<evidence type="ECO:0000313" key="4">
    <source>
        <dbReference type="Proteomes" id="UP000076720"/>
    </source>
</evidence>
<keyword evidence="4" id="KW-1185">Reference proteome</keyword>
<sequence>MSLQEPVSPVEESPTSTADRIADLAARHEEAVVLAEKKAADRQHLKGKLTARARIDLLLDPGSFVELDEFVRHRTVEAGIPRPYGDGVVTGHGTIDGRQVCVFSHDFTTLGGSMGEAFGSKVVKIYDFAMSVGCPVIGINDSGGARIQEGVMSIAYYTELGVRNVHSSGVIPQISLIMGPCAGGSVYSPALTDFTVMVKDISYMFVTGPEVVSAVMGEQVTAEQLGGPAVHAEVSGNAHYVGDDEQDAISWVQTLLGYLPPNNLDPAPVYDHDCAPGITEADLALDTVIPDSEQQVYDMADVITAVLDDGDYLEIHPDFARNIICALGRVEGHSVAVVANQPRHLAGVLDIDASEKAARFIRFCDSFNIPVLTFMDVPGYLPGVGQEHQGIIRRGIKLFYAYAESTVPKITVITRKAYGGGYAVMGSRQIGADRVMAWPTAEIAVMGANSAVPILHRRELAAVPPEERAAVKENLVDDYRRRFGNPYEAAAHGYVDMVISPSRTRYEVARALASLRNKRQARPARKHGNIPL</sequence>
<dbReference type="InterPro" id="IPR011762">
    <property type="entry name" value="COA_CT_N"/>
</dbReference>
<dbReference type="PROSITE" id="PS50980">
    <property type="entry name" value="COA_CT_NTER"/>
    <property type="match status" value="1"/>
</dbReference>
<evidence type="ECO:0000313" key="3">
    <source>
        <dbReference type="EMBL" id="ANB10360.1"/>
    </source>
</evidence>
<name>A0ABN4PFK7_STRAM</name>